<dbReference type="Gene3D" id="3.40.50.300">
    <property type="entry name" value="P-loop containing nucleotide triphosphate hydrolases"/>
    <property type="match status" value="2"/>
</dbReference>
<evidence type="ECO:0000256" key="3">
    <source>
        <dbReference type="ARBA" id="ARBA00022475"/>
    </source>
</evidence>
<sequence>MLSKTLDKIFDFKNDFKKALIKTILIFFISLPVLYFMFFTLLNINKLIIQKEPFFTAFKTFLVSKWKLSLTFVALYLLGYSMLIFVANIGDFEKKYTKDKNENDVFLWNSRTGKGNWKRVQEKFIKPKPKANWVLGYYENKKKEKVWLVNNQDTHAKIIGGTGSGKSQFLVLPNITYNASLPFEEKPCMFITDPKKELYETMSNFFNDNGYEIKLIDLIDSTGETWNPLVYSFEILNSKTFESVLPSDYEKAISSINEIVEDLGWPDGKSDIWLRASKNILTAIYIYLLLKTQNNPLFKELGIQRLNVKDFHILKAADYLNPKTFKNGAWRTEIEKMSHNNIYWERLYNIFATLPDQAQNTLEGFLSNAQDVINGYSRNYKLAEIISSCSLSLQNLFDNISEKPFVIFICYPDEEESVNKFNSLFVKQLYNYATKEANKSPNKHLARKFQFYLEEFANLVRIDNFDKAISIARSRWIFFLIIIQSYAQLKKYDTGKGESTTIIDNTALTYFISSSSVETMESVIKSIGKKEIINRSYQEKDKNGGFSSSIQEKSILDINNLKEKPKEDVLIDIPNEKPFIWTMIPFYKGFTEIMNDQRSFEYQVSESLKKIHKDKEKLIIQERKKTKKLVKNENYLTDIEEAIMSNEFSNSQEYKELFGIHNLNLFENANIYKNLSNEINLKIIEKTIKDFKRKRKSKNDVK</sequence>
<evidence type="ECO:0000256" key="5">
    <source>
        <dbReference type="ARBA" id="ARBA00022989"/>
    </source>
</evidence>
<evidence type="ECO:0000256" key="2">
    <source>
        <dbReference type="ARBA" id="ARBA00008806"/>
    </source>
</evidence>
<comment type="subcellular location">
    <subcellularLocation>
        <location evidence="1">Cell membrane</location>
        <topology evidence="1">Multi-pass membrane protein</topology>
    </subcellularLocation>
</comment>
<dbReference type="InterPro" id="IPR027417">
    <property type="entry name" value="P-loop_NTPase"/>
</dbReference>
<keyword evidence="9" id="KW-1185">Reference proteome</keyword>
<dbReference type="PANTHER" id="PTHR37937">
    <property type="entry name" value="CONJUGATIVE TRANSFER: DNA TRANSPORT"/>
    <property type="match status" value="1"/>
</dbReference>
<evidence type="ECO:0000256" key="6">
    <source>
        <dbReference type="ARBA" id="ARBA00023136"/>
    </source>
</evidence>
<keyword evidence="6 7" id="KW-0472">Membrane</keyword>
<dbReference type="Proteomes" id="UP000290815">
    <property type="component" value="Chromosome"/>
</dbReference>
<keyword evidence="4 7" id="KW-0812">Transmembrane</keyword>
<organism evidence="8 9">
    <name type="scientific">Mycoplasmopsis glycophila</name>
    <dbReference type="NCBI Taxonomy" id="171285"/>
    <lineage>
        <taxon>Bacteria</taxon>
        <taxon>Bacillati</taxon>
        <taxon>Mycoplasmatota</taxon>
        <taxon>Mycoplasmoidales</taxon>
        <taxon>Metamycoplasmataceae</taxon>
        <taxon>Mycoplasmopsis</taxon>
    </lineage>
</organism>
<proteinExistence type="inferred from homology"/>
<accession>A0A449AUX5</accession>
<feature type="transmembrane region" description="Helical" evidence="7">
    <location>
        <begin position="20"/>
        <end position="42"/>
    </location>
</feature>
<gene>
    <name evidence="8" type="ORF">NCTC10194_00333</name>
</gene>
<feature type="transmembrane region" description="Helical" evidence="7">
    <location>
        <begin position="68"/>
        <end position="90"/>
    </location>
</feature>
<reference evidence="8 9" key="1">
    <citation type="submission" date="2019-01" db="EMBL/GenBank/DDBJ databases">
        <authorList>
            <consortium name="Pathogen Informatics"/>
        </authorList>
    </citation>
    <scope>NUCLEOTIDE SEQUENCE [LARGE SCALE GENOMIC DNA]</scope>
    <source>
        <strain evidence="8 9">NCTC10194</strain>
    </source>
</reference>
<dbReference type="CDD" id="cd01127">
    <property type="entry name" value="TrwB_TraG_TraD_VirD4"/>
    <property type="match status" value="2"/>
</dbReference>
<dbReference type="KEGG" id="mgly:NCTC10194_00333"/>
<dbReference type="SUPFAM" id="SSF52540">
    <property type="entry name" value="P-loop containing nucleoside triphosphate hydrolases"/>
    <property type="match status" value="1"/>
</dbReference>
<protein>
    <submittedName>
        <fullName evidence="8">Type IV secretory pathway, VirD4 components</fullName>
    </submittedName>
</protein>
<dbReference type="InterPro" id="IPR051539">
    <property type="entry name" value="T4SS-coupling_protein"/>
</dbReference>
<dbReference type="EMBL" id="LR215024">
    <property type="protein sequence ID" value="VEU70324.1"/>
    <property type="molecule type" value="Genomic_DNA"/>
</dbReference>
<dbReference type="AlphaFoldDB" id="A0A449AUX5"/>
<evidence type="ECO:0000256" key="4">
    <source>
        <dbReference type="ARBA" id="ARBA00022692"/>
    </source>
</evidence>
<keyword evidence="5 7" id="KW-1133">Transmembrane helix</keyword>
<evidence type="ECO:0000313" key="9">
    <source>
        <dbReference type="Proteomes" id="UP000290815"/>
    </source>
</evidence>
<evidence type="ECO:0000256" key="1">
    <source>
        <dbReference type="ARBA" id="ARBA00004651"/>
    </source>
</evidence>
<name>A0A449AUX5_9BACT</name>
<dbReference type="GO" id="GO:0005886">
    <property type="term" value="C:plasma membrane"/>
    <property type="evidence" value="ECO:0007669"/>
    <property type="project" value="UniProtKB-SubCell"/>
</dbReference>
<comment type="similarity">
    <text evidence="2">Belongs to the VirD4/TraG family.</text>
</comment>
<evidence type="ECO:0000256" key="7">
    <source>
        <dbReference type="SAM" id="Phobius"/>
    </source>
</evidence>
<dbReference type="PANTHER" id="PTHR37937:SF1">
    <property type="entry name" value="CONJUGATIVE TRANSFER: DNA TRANSPORT"/>
    <property type="match status" value="1"/>
</dbReference>
<keyword evidence="3" id="KW-1003">Cell membrane</keyword>
<dbReference type="InterPro" id="IPR003688">
    <property type="entry name" value="TraG/VirD4"/>
</dbReference>
<evidence type="ECO:0000313" key="8">
    <source>
        <dbReference type="EMBL" id="VEU70324.1"/>
    </source>
</evidence>
<dbReference type="RefSeq" id="WP_129622122.1">
    <property type="nucleotide sequence ID" value="NZ_LR215024.1"/>
</dbReference>
<dbReference type="Pfam" id="PF02534">
    <property type="entry name" value="T4SS-DNA_transf"/>
    <property type="match status" value="1"/>
</dbReference>